<accession>A0A2G8RVR4</accession>
<organism evidence="2 3">
    <name type="scientific">Ganoderma sinense ZZ0214-1</name>
    <dbReference type="NCBI Taxonomy" id="1077348"/>
    <lineage>
        <taxon>Eukaryota</taxon>
        <taxon>Fungi</taxon>
        <taxon>Dikarya</taxon>
        <taxon>Basidiomycota</taxon>
        <taxon>Agaricomycotina</taxon>
        <taxon>Agaricomycetes</taxon>
        <taxon>Polyporales</taxon>
        <taxon>Polyporaceae</taxon>
        <taxon>Ganoderma</taxon>
    </lineage>
</organism>
<name>A0A2G8RVR4_9APHY</name>
<comment type="caution">
    <text evidence="2">The sequence shown here is derived from an EMBL/GenBank/DDBJ whole genome shotgun (WGS) entry which is preliminary data.</text>
</comment>
<dbReference type="AlphaFoldDB" id="A0A2G8RVR4"/>
<evidence type="ECO:0000256" key="1">
    <source>
        <dbReference type="SAM" id="MobiDB-lite"/>
    </source>
</evidence>
<feature type="region of interest" description="Disordered" evidence="1">
    <location>
        <begin position="49"/>
        <end position="73"/>
    </location>
</feature>
<protein>
    <submittedName>
        <fullName evidence="2">Uncharacterized protein</fullName>
    </submittedName>
</protein>
<evidence type="ECO:0000313" key="3">
    <source>
        <dbReference type="Proteomes" id="UP000230002"/>
    </source>
</evidence>
<dbReference type="Proteomes" id="UP000230002">
    <property type="component" value="Unassembled WGS sequence"/>
</dbReference>
<gene>
    <name evidence="2" type="ORF">GSI_11353</name>
</gene>
<reference evidence="2 3" key="1">
    <citation type="journal article" date="2015" name="Sci. Rep.">
        <title>Chromosome-level genome map provides insights into diverse defense mechanisms in the medicinal fungus Ganoderma sinense.</title>
        <authorList>
            <person name="Zhu Y."/>
            <person name="Xu J."/>
            <person name="Sun C."/>
            <person name="Zhou S."/>
            <person name="Xu H."/>
            <person name="Nelson D.R."/>
            <person name="Qian J."/>
            <person name="Song J."/>
            <person name="Luo H."/>
            <person name="Xiang L."/>
            <person name="Li Y."/>
            <person name="Xu Z."/>
            <person name="Ji A."/>
            <person name="Wang L."/>
            <person name="Lu S."/>
            <person name="Hayward A."/>
            <person name="Sun W."/>
            <person name="Li X."/>
            <person name="Schwartz D.C."/>
            <person name="Wang Y."/>
            <person name="Chen S."/>
        </authorList>
    </citation>
    <scope>NUCLEOTIDE SEQUENCE [LARGE SCALE GENOMIC DNA]</scope>
    <source>
        <strain evidence="2 3">ZZ0214-1</strain>
    </source>
</reference>
<evidence type="ECO:0000313" key="2">
    <source>
        <dbReference type="EMBL" id="PIL25605.1"/>
    </source>
</evidence>
<proteinExistence type="predicted"/>
<keyword evidence="3" id="KW-1185">Reference proteome</keyword>
<dbReference type="EMBL" id="AYKW01000045">
    <property type="protein sequence ID" value="PIL25605.1"/>
    <property type="molecule type" value="Genomic_DNA"/>
</dbReference>
<sequence>MVVSWSIRSFTASDAQAELAAVAYYPVSISPSAGWRFQTKSDAGVVRGAMCSDAQPSRRRTRARKTASTEPPA</sequence>